<name>A0A5B9QCU5_9BACT</name>
<dbReference type="AlphaFoldDB" id="A0A5B9QCU5"/>
<gene>
    <name evidence="1" type="ORF">Pr1d_29210</name>
</gene>
<sequence>MANRLFVLAVFSLWLCSMAWLVVERVLPGWGEGQPPAIENFQDNQAIAWEVEWAGKRVGKAASIRVPGVGGTVELHNRISLVEMPISELAPTWMRMAVPSLGKMSLDVKSLIEVDSIGNFSSFLSKVSLNEMPSVLRISGRVKDSYLKLKVSTGSLPHEVSVYLPDSKSLNEVLFPGSELPYMYMGRHWQEEVYSPFRASGDPIELVRVEVVAEELLFFAGEPKRVFKVEYQGMLGSGISDKARLQAISWVEPSGKILRRDVFMGSSRLRFNRLSDKEAESVGHEFFDELIDWKEIDPEIKGDIIL</sequence>
<keyword evidence="2" id="KW-1185">Reference proteome</keyword>
<organism evidence="1 2">
    <name type="scientific">Bythopirellula goksoeyrii</name>
    <dbReference type="NCBI Taxonomy" id="1400387"/>
    <lineage>
        <taxon>Bacteria</taxon>
        <taxon>Pseudomonadati</taxon>
        <taxon>Planctomycetota</taxon>
        <taxon>Planctomycetia</taxon>
        <taxon>Pirellulales</taxon>
        <taxon>Lacipirellulaceae</taxon>
        <taxon>Bythopirellula</taxon>
    </lineage>
</organism>
<protein>
    <submittedName>
        <fullName evidence="1">Uncharacterized protein</fullName>
    </submittedName>
</protein>
<dbReference type="OrthoDB" id="271804at2"/>
<dbReference type="KEGG" id="bgok:Pr1d_29210"/>
<proteinExistence type="predicted"/>
<evidence type="ECO:0000313" key="1">
    <source>
        <dbReference type="EMBL" id="QEG35619.1"/>
    </source>
</evidence>
<dbReference type="EMBL" id="CP042913">
    <property type="protein sequence ID" value="QEG35619.1"/>
    <property type="molecule type" value="Genomic_DNA"/>
</dbReference>
<evidence type="ECO:0000313" key="2">
    <source>
        <dbReference type="Proteomes" id="UP000323917"/>
    </source>
</evidence>
<dbReference type="Proteomes" id="UP000323917">
    <property type="component" value="Chromosome"/>
</dbReference>
<dbReference type="RefSeq" id="WP_148074116.1">
    <property type="nucleotide sequence ID" value="NZ_CP042913.1"/>
</dbReference>
<reference evidence="1 2" key="1">
    <citation type="submission" date="2019-08" db="EMBL/GenBank/DDBJ databases">
        <title>Deep-cultivation of Planctomycetes and their phenomic and genomic characterization uncovers novel biology.</title>
        <authorList>
            <person name="Wiegand S."/>
            <person name="Jogler M."/>
            <person name="Boedeker C."/>
            <person name="Pinto D."/>
            <person name="Vollmers J."/>
            <person name="Rivas-Marin E."/>
            <person name="Kohn T."/>
            <person name="Peeters S.H."/>
            <person name="Heuer A."/>
            <person name="Rast P."/>
            <person name="Oberbeckmann S."/>
            <person name="Bunk B."/>
            <person name="Jeske O."/>
            <person name="Meyerdierks A."/>
            <person name="Storesund J.E."/>
            <person name="Kallscheuer N."/>
            <person name="Luecker S."/>
            <person name="Lage O.M."/>
            <person name="Pohl T."/>
            <person name="Merkel B.J."/>
            <person name="Hornburger P."/>
            <person name="Mueller R.-W."/>
            <person name="Bruemmer F."/>
            <person name="Labrenz M."/>
            <person name="Spormann A.M."/>
            <person name="Op den Camp H."/>
            <person name="Overmann J."/>
            <person name="Amann R."/>
            <person name="Jetten M.S.M."/>
            <person name="Mascher T."/>
            <person name="Medema M.H."/>
            <person name="Devos D.P."/>
            <person name="Kaster A.-K."/>
            <person name="Ovreas L."/>
            <person name="Rohde M."/>
            <person name="Galperin M.Y."/>
            <person name="Jogler C."/>
        </authorList>
    </citation>
    <scope>NUCLEOTIDE SEQUENCE [LARGE SCALE GENOMIC DNA]</scope>
    <source>
        <strain evidence="1 2">Pr1d</strain>
    </source>
</reference>
<accession>A0A5B9QCU5</accession>